<feature type="region of interest" description="Disordered" evidence="1">
    <location>
        <begin position="1"/>
        <end position="25"/>
    </location>
</feature>
<dbReference type="Proteomes" id="UP000473014">
    <property type="component" value="Unassembled WGS sequence"/>
</dbReference>
<reference evidence="2 3" key="1">
    <citation type="submission" date="2019-11" db="EMBL/GenBank/DDBJ databases">
        <authorList>
            <person name="Yuan L."/>
        </authorList>
    </citation>
    <scope>NUCLEOTIDE SEQUENCE [LARGE SCALE GENOMIC DNA]</scope>
    <source>
        <strain evidence="2 3">TRM43335</strain>
    </source>
</reference>
<dbReference type="OrthoDB" id="4337166at2"/>
<gene>
    <name evidence="2" type="ORF">F0L17_14040</name>
</gene>
<evidence type="ECO:0000256" key="1">
    <source>
        <dbReference type="SAM" id="MobiDB-lite"/>
    </source>
</evidence>
<dbReference type="AlphaFoldDB" id="A0A6G2BD77"/>
<dbReference type="NCBIfam" id="NF041390">
    <property type="entry name" value="TadE_Rv3655c"/>
    <property type="match status" value="1"/>
</dbReference>
<keyword evidence="3" id="KW-1185">Reference proteome</keyword>
<evidence type="ECO:0000313" key="2">
    <source>
        <dbReference type="EMBL" id="MTE20208.1"/>
    </source>
</evidence>
<accession>A0A6G2BD77</accession>
<evidence type="ECO:0008006" key="4">
    <source>
        <dbReference type="Google" id="ProtNLM"/>
    </source>
</evidence>
<dbReference type="EMBL" id="WIXO01000001">
    <property type="protein sequence ID" value="MTE20208.1"/>
    <property type="molecule type" value="Genomic_DNA"/>
</dbReference>
<sequence length="130" mass="12951">MRAFDPATGSPAPSGSGAGGAGERGHVTAETAVVVPSLVALLGLLLWGVTASVAQIRCVDAAGAGARAAARDEPPERIRQAVRTVAPSGAVVETGREGDLVWVRVTARAAGPGLLGVDLEAEAVAHAEPR</sequence>
<organism evidence="2 3">
    <name type="scientific">Streptomyces taklimakanensis</name>
    <dbReference type="NCBI Taxonomy" id="2569853"/>
    <lineage>
        <taxon>Bacteria</taxon>
        <taxon>Bacillati</taxon>
        <taxon>Actinomycetota</taxon>
        <taxon>Actinomycetes</taxon>
        <taxon>Kitasatosporales</taxon>
        <taxon>Streptomycetaceae</taxon>
        <taxon>Streptomyces</taxon>
    </lineage>
</organism>
<evidence type="ECO:0000313" key="3">
    <source>
        <dbReference type="Proteomes" id="UP000473014"/>
    </source>
</evidence>
<comment type="caution">
    <text evidence="2">The sequence shown here is derived from an EMBL/GenBank/DDBJ whole genome shotgun (WGS) entry which is preliminary data.</text>
</comment>
<feature type="compositionally biased region" description="Low complexity" evidence="1">
    <location>
        <begin position="1"/>
        <end position="15"/>
    </location>
</feature>
<protein>
    <recommendedName>
        <fullName evidence="4">Pilus assembly protein TadE</fullName>
    </recommendedName>
</protein>
<proteinExistence type="predicted"/>
<dbReference type="InterPro" id="IPR049790">
    <property type="entry name" value="Rv3655c/TadE"/>
</dbReference>
<name>A0A6G2BD77_9ACTN</name>